<feature type="transmembrane region" description="Helical" evidence="2">
    <location>
        <begin position="133"/>
        <end position="156"/>
    </location>
</feature>
<gene>
    <name evidence="4" type="ORF">ENM11_05590</name>
</gene>
<dbReference type="InterPro" id="IPR050771">
    <property type="entry name" value="Alpha-ketoacid_DH_E1_comp"/>
</dbReference>
<dbReference type="GO" id="GO:0009083">
    <property type="term" value="P:branched-chain amino acid catabolic process"/>
    <property type="evidence" value="ECO:0007669"/>
    <property type="project" value="TreeGrafter"/>
</dbReference>
<proteinExistence type="predicted"/>
<dbReference type="CDD" id="cd02000">
    <property type="entry name" value="TPP_E1_PDC_ADC_BCADC"/>
    <property type="match status" value="1"/>
</dbReference>
<keyword evidence="2" id="KW-0812">Transmembrane</keyword>
<dbReference type="Gene3D" id="3.40.50.970">
    <property type="match status" value="1"/>
</dbReference>
<dbReference type="SUPFAM" id="SSF52518">
    <property type="entry name" value="Thiamin diphosphate-binding fold (THDP-binding)"/>
    <property type="match status" value="1"/>
</dbReference>
<sequence>MSSGRETAVELVQVLNPSGEIVGEPDPTLTNDLLLTMMKDMVKARLFDEWMLKIHPLGKASRYAPCEGQEASMVGSAHSVSENDWLFPTYREYPVALARGVPLTDIMHRMFANSKDPLKGHEITLYGDRRYRIVVGAGAVSLMAPVAVGMAMAASIRHEKDVFMLYIGEGATSKADFHEAINWAGVFKTPVVFFCQNNQWAISTPFERQTAAPNIAVKAKAYGIAGVRVDGNDVMAVYTACRNAVERARAGEGPSLVETVTYRMGPHTTADDPSRYRSEEEVARWRELDPLIRLRRYMTRNRLWSDEMERSLVDEFRAELRKATEEAFQTPPLTPSAIFEDVYAAPPWHLEEEMEELV</sequence>
<dbReference type="Pfam" id="PF00676">
    <property type="entry name" value="E1_dh"/>
    <property type="match status" value="1"/>
</dbReference>
<dbReference type="InterPro" id="IPR029061">
    <property type="entry name" value="THDP-binding"/>
</dbReference>
<evidence type="ECO:0000256" key="2">
    <source>
        <dbReference type="SAM" id="Phobius"/>
    </source>
</evidence>
<organism evidence="4">
    <name type="scientific">Caldiarchaeum subterraneum</name>
    <dbReference type="NCBI Taxonomy" id="311458"/>
    <lineage>
        <taxon>Archaea</taxon>
        <taxon>Nitrososphaerota</taxon>
        <taxon>Candidatus Caldarchaeales</taxon>
        <taxon>Candidatus Caldarchaeaceae</taxon>
        <taxon>Candidatus Caldarchaeum</taxon>
    </lineage>
</organism>
<dbReference type="EMBL" id="DRWN01000045">
    <property type="protein sequence ID" value="HHK68608.1"/>
    <property type="molecule type" value="Genomic_DNA"/>
</dbReference>
<evidence type="ECO:0000259" key="3">
    <source>
        <dbReference type="Pfam" id="PF00676"/>
    </source>
</evidence>
<name>A0A7C5QDH4_CALS0</name>
<comment type="caution">
    <text evidence="4">The sequence shown here is derived from an EMBL/GenBank/DDBJ whole genome shotgun (WGS) entry which is preliminary data.</text>
</comment>
<feature type="domain" description="Dehydrogenase E1 component" evidence="3">
    <location>
        <begin position="39"/>
        <end position="335"/>
    </location>
</feature>
<dbReference type="InterPro" id="IPR001017">
    <property type="entry name" value="DH_E1"/>
</dbReference>
<protein>
    <submittedName>
        <fullName evidence="4">Thiamine pyrophosphate-dependent dehydrogenase E1 component subunit alpha</fullName>
    </submittedName>
</protein>
<dbReference type="GO" id="GO:0044272">
    <property type="term" value="P:sulfur compound biosynthetic process"/>
    <property type="evidence" value="ECO:0007669"/>
    <property type="project" value="UniProtKB-ARBA"/>
</dbReference>
<keyword evidence="1" id="KW-0560">Oxidoreductase</keyword>
<evidence type="ECO:0000256" key="1">
    <source>
        <dbReference type="ARBA" id="ARBA00023002"/>
    </source>
</evidence>
<accession>A0A7C5QDH4</accession>
<dbReference type="GO" id="GO:0016624">
    <property type="term" value="F:oxidoreductase activity, acting on the aldehyde or oxo group of donors, disulfide as acceptor"/>
    <property type="evidence" value="ECO:0007669"/>
    <property type="project" value="InterPro"/>
</dbReference>
<dbReference type="PANTHER" id="PTHR43380">
    <property type="entry name" value="2-OXOISOVALERATE DEHYDROGENASE SUBUNIT ALPHA, MITOCHONDRIAL"/>
    <property type="match status" value="1"/>
</dbReference>
<dbReference type="AlphaFoldDB" id="A0A7C5QDH4"/>
<dbReference type="PANTHER" id="PTHR43380:SF1">
    <property type="entry name" value="2-OXOISOVALERATE DEHYDROGENASE SUBUNIT ALPHA, MITOCHONDRIAL"/>
    <property type="match status" value="1"/>
</dbReference>
<keyword evidence="2" id="KW-0472">Membrane</keyword>
<keyword evidence="2" id="KW-1133">Transmembrane helix</keyword>
<evidence type="ECO:0000313" key="4">
    <source>
        <dbReference type="EMBL" id="HHK68608.1"/>
    </source>
</evidence>
<reference evidence="4" key="1">
    <citation type="journal article" date="2020" name="mSystems">
        <title>Genome- and Community-Level Interaction Insights into Carbon Utilization and Element Cycling Functions of Hydrothermarchaeota in Hydrothermal Sediment.</title>
        <authorList>
            <person name="Zhou Z."/>
            <person name="Liu Y."/>
            <person name="Xu W."/>
            <person name="Pan J."/>
            <person name="Luo Z.H."/>
            <person name="Li M."/>
        </authorList>
    </citation>
    <scope>NUCLEOTIDE SEQUENCE [LARGE SCALE GENOMIC DNA]</scope>
    <source>
        <strain evidence="4">SpSt-1056</strain>
    </source>
</reference>